<organism evidence="1 2">
    <name type="scientific">Gossypium australe</name>
    <dbReference type="NCBI Taxonomy" id="47621"/>
    <lineage>
        <taxon>Eukaryota</taxon>
        <taxon>Viridiplantae</taxon>
        <taxon>Streptophyta</taxon>
        <taxon>Embryophyta</taxon>
        <taxon>Tracheophyta</taxon>
        <taxon>Spermatophyta</taxon>
        <taxon>Magnoliopsida</taxon>
        <taxon>eudicotyledons</taxon>
        <taxon>Gunneridae</taxon>
        <taxon>Pentapetalae</taxon>
        <taxon>rosids</taxon>
        <taxon>malvids</taxon>
        <taxon>Malvales</taxon>
        <taxon>Malvaceae</taxon>
        <taxon>Malvoideae</taxon>
        <taxon>Gossypium</taxon>
    </lineage>
</organism>
<accession>A0A5B6VSV8</accession>
<keyword evidence="1" id="KW-0472">Membrane</keyword>
<keyword evidence="2" id="KW-1185">Reference proteome</keyword>
<dbReference type="Proteomes" id="UP000325315">
    <property type="component" value="Unassembled WGS sequence"/>
</dbReference>
<sequence length="191" mass="21492">MGQNTSSFGNKKRKDIDSTIDRCYKTYFEGKANWTSATFFRAICDTIEELNKKLGSPQLSAPKITTLNVAFEPLRVGLDGRLGAVRKSDIIITNKKEHKTIFKIEIWWQKYKAAVEGKELSKEGFQEVLQEVLIESGFSGIGAKDIFLYLFGVPVTALMIKRQANLKIHDDIFIPAITSATVFLLAKLNKI</sequence>
<protein>
    <submittedName>
        <fullName evidence="1">Transmembrane protein</fullName>
    </submittedName>
</protein>
<evidence type="ECO:0000313" key="2">
    <source>
        <dbReference type="Proteomes" id="UP000325315"/>
    </source>
</evidence>
<gene>
    <name evidence="1" type="ORF">EPI10_022632</name>
</gene>
<dbReference type="Pfam" id="PF25284">
    <property type="entry name" value="DUF7874"/>
    <property type="match status" value="2"/>
</dbReference>
<dbReference type="AlphaFoldDB" id="A0A5B6VSV8"/>
<dbReference type="EMBL" id="SMMG02000005">
    <property type="protein sequence ID" value="KAA3472124.1"/>
    <property type="molecule type" value="Genomic_DNA"/>
</dbReference>
<dbReference type="OrthoDB" id="785636at2759"/>
<comment type="caution">
    <text evidence="1">The sequence shown here is derived from an EMBL/GenBank/DDBJ whole genome shotgun (WGS) entry which is preliminary data.</text>
</comment>
<reference evidence="2" key="1">
    <citation type="journal article" date="2019" name="Plant Biotechnol. J.">
        <title>Genome sequencing of the Australian wild diploid species Gossypium australe highlights disease resistance and delayed gland morphogenesis.</title>
        <authorList>
            <person name="Cai Y."/>
            <person name="Cai X."/>
            <person name="Wang Q."/>
            <person name="Wang P."/>
            <person name="Zhang Y."/>
            <person name="Cai C."/>
            <person name="Xu Y."/>
            <person name="Wang K."/>
            <person name="Zhou Z."/>
            <person name="Wang C."/>
            <person name="Geng S."/>
            <person name="Li B."/>
            <person name="Dong Q."/>
            <person name="Hou Y."/>
            <person name="Wang H."/>
            <person name="Ai P."/>
            <person name="Liu Z."/>
            <person name="Yi F."/>
            <person name="Sun M."/>
            <person name="An G."/>
            <person name="Cheng J."/>
            <person name="Zhang Y."/>
            <person name="Shi Q."/>
            <person name="Xie Y."/>
            <person name="Shi X."/>
            <person name="Chang Y."/>
            <person name="Huang F."/>
            <person name="Chen Y."/>
            <person name="Hong S."/>
            <person name="Mi L."/>
            <person name="Sun Q."/>
            <person name="Zhang L."/>
            <person name="Zhou B."/>
            <person name="Peng R."/>
            <person name="Zhang X."/>
            <person name="Liu F."/>
        </authorList>
    </citation>
    <scope>NUCLEOTIDE SEQUENCE [LARGE SCALE GENOMIC DNA]</scope>
    <source>
        <strain evidence="2">cv. PA1801</strain>
    </source>
</reference>
<proteinExistence type="predicted"/>
<evidence type="ECO:0000313" key="1">
    <source>
        <dbReference type="EMBL" id="KAA3472124.1"/>
    </source>
</evidence>
<dbReference type="PANTHER" id="PTHR37216">
    <property type="entry name" value="EXPRESSED PROTEIN"/>
    <property type="match status" value="1"/>
</dbReference>
<name>A0A5B6VSV8_9ROSI</name>
<keyword evidence="1" id="KW-0812">Transmembrane</keyword>
<dbReference type="InterPro" id="IPR057196">
    <property type="entry name" value="DUF7874"/>
</dbReference>
<dbReference type="PANTHER" id="PTHR37216:SF1">
    <property type="entry name" value="EXPRESSED PROTEIN"/>
    <property type="match status" value="1"/>
</dbReference>